<dbReference type="GO" id="GO:0030171">
    <property type="term" value="F:voltage-gated proton channel activity"/>
    <property type="evidence" value="ECO:0007669"/>
    <property type="project" value="InterPro"/>
</dbReference>
<keyword evidence="2" id="KW-0813">Transport</keyword>
<name>A0AAP0S0N5_LIQFO</name>
<dbReference type="InterPro" id="IPR031846">
    <property type="entry name" value="Hvcn1"/>
</dbReference>
<evidence type="ECO:0000256" key="2">
    <source>
        <dbReference type="ARBA" id="ARBA00022448"/>
    </source>
</evidence>
<proteinExistence type="predicted"/>
<organism evidence="8 9">
    <name type="scientific">Liquidambar formosana</name>
    <name type="common">Formosan gum</name>
    <dbReference type="NCBI Taxonomy" id="63359"/>
    <lineage>
        <taxon>Eukaryota</taxon>
        <taxon>Viridiplantae</taxon>
        <taxon>Streptophyta</taxon>
        <taxon>Embryophyta</taxon>
        <taxon>Tracheophyta</taxon>
        <taxon>Spermatophyta</taxon>
        <taxon>Magnoliopsida</taxon>
        <taxon>eudicotyledons</taxon>
        <taxon>Gunneridae</taxon>
        <taxon>Pentapetalae</taxon>
        <taxon>Saxifragales</taxon>
        <taxon>Altingiaceae</taxon>
        <taxon>Liquidambar</taxon>
    </lineage>
</organism>
<keyword evidence="9" id="KW-1185">Reference proteome</keyword>
<keyword evidence="3" id="KW-1003">Cell membrane</keyword>
<feature type="coiled-coil region" evidence="7">
    <location>
        <begin position="78"/>
        <end position="112"/>
    </location>
</feature>
<evidence type="ECO:0000256" key="5">
    <source>
        <dbReference type="ARBA" id="ARBA00023065"/>
    </source>
</evidence>
<dbReference type="PANTHER" id="PTHR46480">
    <property type="entry name" value="F20B24.22"/>
    <property type="match status" value="1"/>
</dbReference>
<dbReference type="EMBL" id="JBBPBK010000003">
    <property type="protein sequence ID" value="KAK9288828.1"/>
    <property type="molecule type" value="Genomic_DNA"/>
</dbReference>
<comment type="subcellular location">
    <subcellularLocation>
        <location evidence="1">Cell membrane</location>
        <topology evidence="1">Multi-pass membrane protein</topology>
    </subcellularLocation>
</comment>
<keyword evidence="7" id="KW-0175">Coiled coil</keyword>
<comment type="caution">
    <text evidence="8">The sequence shown here is derived from an EMBL/GenBank/DDBJ whole genome shotgun (WGS) entry which is preliminary data.</text>
</comment>
<dbReference type="PANTHER" id="PTHR46480:SF1">
    <property type="entry name" value="VOLTAGE-GATED HYDROGEN CHANNEL 1"/>
    <property type="match status" value="1"/>
</dbReference>
<evidence type="ECO:0000256" key="1">
    <source>
        <dbReference type="ARBA" id="ARBA00004651"/>
    </source>
</evidence>
<dbReference type="GO" id="GO:0034702">
    <property type="term" value="C:monoatomic ion channel complex"/>
    <property type="evidence" value="ECO:0007669"/>
    <property type="project" value="UniProtKB-KW"/>
</dbReference>
<reference evidence="8 9" key="1">
    <citation type="journal article" date="2024" name="Plant J.">
        <title>Genome sequences and population genomics reveal climatic adaptation and genomic divergence between two closely related sweetgum species.</title>
        <authorList>
            <person name="Xu W.Q."/>
            <person name="Ren C.Q."/>
            <person name="Zhang X.Y."/>
            <person name="Comes H.P."/>
            <person name="Liu X.H."/>
            <person name="Li Y.G."/>
            <person name="Kettle C.J."/>
            <person name="Jalonen R."/>
            <person name="Gaisberger H."/>
            <person name="Ma Y.Z."/>
            <person name="Qiu Y.X."/>
        </authorList>
    </citation>
    <scope>NUCLEOTIDE SEQUENCE [LARGE SCALE GENOMIC DNA]</scope>
    <source>
        <strain evidence="8">Hangzhou</strain>
    </source>
</reference>
<evidence type="ECO:0000256" key="7">
    <source>
        <dbReference type="SAM" id="Coils"/>
    </source>
</evidence>
<evidence type="ECO:0000256" key="6">
    <source>
        <dbReference type="ARBA" id="ARBA00023303"/>
    </source>
</evidence>
<gene>
    <name evidence="8" type="ORF">L1049_017293</name>
</gene>
<dbReference type="AlphaFoldDB" id="A0AAP0S0N5"/>
<keyword evidence="5" id="KW-0406">Ion transport</keyword>
<keyword evidence="6" id="KW-0407">Ion channel</keyword>
<keyword evidence="3" id="KW-0472">Membrane</keyword>
<keyword evidence="4" id="KW-0851">Voltage-gated channel</keyword>
<evidence type="ECO:0000313" key="8">
    <source>
        <dbReference type="EMBL" id="KAK9288828.1"/>
    </source>
</evidence>
<dbReference type="GO" id="GO:0005886">
    <property type="term" value="C:plasma membrane"/>
    <property type="evidence" value="ECO:0007669"/>
    <property type="project" value="UniProtKB-SubCell"/>
</dbReference>
<dbReference type="Proteomes" id="UP001415857">
    <property type="component" value="Unassembled WGS sequence"/>
</dbReference>
<accession>A0AAP0S0N5</accession>
<evidence type="ECO:0000256" key="3">
    <source>
        <dbReference type="ARBA" id="ARBA00022475"/>
    </source>
</evidence>
<evidence type="ECO:0000313" key="9">
    <source>
        <dbReference type="Proteomes" id="UP001415857"/>
    </source>
</evidence>
<evidence type="ECO:0000256" key="4">
    <source>
        <dbReference type="ARBA" id="ARBA00022882"/>
    </source>
</evidence>
<sequence length="117" mass="13243">MSSLLLLGCPMTQVPKDPKITASPTGSTSTFSGRGLLAVVSLWRVVRVVESAFELSDEAIEAQIEWVVCQFEVLREENKRLLETIAEKDKVIEKLQEELDQSRHACEKFFTKFIDKV</sequence>
<protein>
    <submittedName>
        <fullName evidence="8">Uncharacterized protein</fullName>
    </submittedName>
</protein>